<organism evidence="7 8">
    <name type="scientific">candidate division KSB3 bacterium</name>
    <dbReference type="NCBI Taxonomy" id="2044937"/>
    <lineage>
        <taxon>Bacteria</taxon>
        <taxon>candidate division KSB3</taxon>
    </lineage>
</organism>
<dbReference type="GO" id="GO:0032259">
    <property type="term" value="P:methylation"/>
    <property type="evidence" value="ECO:0007669"/>
    <property type="project" value="UniProtKB-KW"/>
</dbReference>
<dbReference type="InterPro" id="IPR014777">
    <property type="entry name" value="4pyrrole_Mease_sub1"/>
</dbReference>
<keyword evidence="2" id="KW-0169">Cobalamin biosynthesis</keyword>
<dbReference type="Pfam" id="PF00590">
    <property type="entry name" value="TP_methylase"/>
    <property type="match status" value="1"/>
</dbReference>
<dbReference type="InterPro" id="IPR000878">
    <property type="entry name" value="4pyrrol_Mease"/>
</dbReference>
<keyword evidence="5" id="KW-0949">S-adenosyl-L-methionine</keyword>
<evidence type="ECO:0000259" key="6">
    <source>
        <dbReference type="Pfam" id="PF00590"/>
    </source>
</evidence>
<evidence type="ECO:0000313" key="7">
    <source>
        <dbReference type="EMBL" id="PID58953.1"/>
    </source>
</evidence>
<dbReference type="Gene3D" id="3.30.950.10">
    <property type="entry name" value="Methyltransferase, Cobalt-precorrin-4 Transmethylase, Domain 2"/>
    <property type="match status" value="1"/>
</dbReference>
<evidence type="ECO:0000256" key="4">
    <source>
        <dbReference type="ARBA" id="ARBA00022679"/>
    </source>
</evidence>
<dbReference type="GO" id="GO:0009236">
    <property type="term" value="P:cobalamin biosynthetic process"/>
    <property type="evidence" value="ECO:0007669"/>
    <property type="project" value="UniProtKB-UniPathway"/>
</dbReference>
<evidence type="ECO:0000256" key="5">
    <source>
        <dbReference type="ARBA" id="ARBA00022691"/>
    </source>
</evidence>
<dbReference type="Proteomes" id="UP000229740">
    <property type="component" value="Unassembled WGS sequence"/>
</dbReference>
<evidence type="ECO:0000256" key="1">
    <source>
        <dbReference type="ARBA" id="ARBA00004953"/>
    </source>
</evidence>
<feature type="domain" description="Tetrapyrrole methylase" evidence="6">
    <location>
        <begin position="2"/>
        <end position="179"/>
    </location>
</feature>
<dbReference type="EMBL" id="PDPS01000021">
    <property type="protein sequence ID" value="PID58953.1"/>
    <property type="molecule type" value="Genomic_DNA"/>
</dbReference>
<keyword evidence="4 7" id="KW-0808">Transferase</keyword>
<evidence type="ECO:0000256" key="2">
    <source>
        <dbReference type="ARBA" id="ARBA00022573"/>
    </source>
</evidence>
<reference evidence="7 8" key="1">
    <citation type="submission" date="2017-10" db="EMBL/GenBank/DDBJ databases">
        <title>Novel microbial diversity and functional potential in the marine mammal oral microbiome.</title>
        <authorList>
            <person name="Dudek N.K."/>
            <person name="Sun C.L."/>
            <person name="Burstein D."/>
            <person name="Kantor R.S."/>
            <person name="Aliaga Goltsman D.S."/>
            <person name="Bik E.M."/>
            <person name="Thomas B.C."/>
            <person name="Banfield J.F."/>
            <person name="Relman D.A."/>
        </authorList>
    </citation>
    <scope>NUCLEOTIDE SEQUENCE [LARGE SCALE GENOMIC DNA]</scope>
    <source>
        <strain evidence="7">DOLZORAL124_49_17</strain>
    </source>
</reference>
<dbReference type="NCBIfam" id="TIGR02467">
    <property type="entry name" value="CbiE"/>
    <property type="match status" value="1"/>
</dbReference>
<dbReference type="AlphaFoldDB" id="A0A2G6EA36"/>
<dbReference type="PANTHER" id="PTHR43182">
    <property type="entry name" value="COBALT-PRECORRIN-6B C(15)-METHYLTRANSFERASE (DECARBOXYLATING)"/>
    <property type="match status" value="1"/>
</dbReference>
<name>A0A2G6EA36_9BACT</name>
<sequence length="198" mass="22456">MYVIGMGPGHLKYLTLEAIEAVQAADTVLAFGRIAETAEKIRRPVTRIMRMDEVLPFLSNEGRIAVLASGDPCFYGIVDYLKRHDIAIDAILPGLSSMQYMMARLQKSWQQARFFSLHGRDEELEAIKQSPLSVILTDSRNTPQDISQQLKRLGLRGRLYVGYKLSYEDERILERKIGEEIEVCEAISLVVVEHELDS</sequence>
<comment type="caution">
    <text evidence="7">The sequence shown here is derived from an EMBL/GenBank/DDBJ whole genome shotgun (WGS) entry which is preliminary data.</text>
</comment>
<comment type="pathway">
    <text evidence="1">Cofactor biosynthesis; adenosylcobalamin biosynthesis.</text>
</comment>
<dbReference type="PANTHER" id="PTHR43182:SF1">
    <property type="entry name" value="COBALT-PRECORRIN-7 C(5)-METHYLTRANSFERASE"/>
    <property type="match status" value="1"/>
</dbReference>
<dbReference type="UniPathway" id="UPA00148"/>
<dbReference type="GO" id="GO:0008276">
    <property type="term" value="F:protein methyltransferase activity"/>
    <property type="evidence" value="ECO:0007669"/>
    <property type="project" value="InterPro"/>
</dbReference>
<dbReference type="InterPro" id="IPR014776">
    <property type="entry name" value="4pyrrole_Mease_sub2"/>
</dbReference>
<dbReference type="CDD" id="cd11644">
    <property type="entry name" value="Precorrin-6Y-MT"/>
    <property type="match status" value="1"/>
</dbReference>
<dbReference type="InterPro" id="IPR012818">
    <property type="entry name" value="CbiE"/>
</dbReference>
<gene>
    <name evidence="7" type="primary">cbiE</name>
    <name evidence="7" type="ORF">CSB45_02265</name>
</gene>
<evidence type="ECO:0000313" key="8">
    <source>
        <dbReference type="Proteomes" id="UP000229740"/>
    </source>
</evidence>
<evidence type="ECO:0000256" key="3">
    <source>
        <dbReference type="ARBA" id="ARBA00022603"/>
    </source>
</evidence>
<accession>A0A2G6EA36</accession>
<dbReference type="InterPro" id="IPR035996">
    <property type="entry name" value="4pyrrol_Methylase_sf"/>
</dbReference>
<protein>
    <submittedName>
        <fullName evidence="7">Precorrin-6y C5,15-methyltransferase (Decarboxylating) subunit CbiE</fullName>
    </submittedName>
</protein>
<dbReference type="Gene3D" id="3.40.1010.10">
    <property type="entry name" value="Cobalt-precorrin-4 Transmethylase, Domain 1"/>
    <property type="match status" value="1"/>
</dbReference>
<proteinExistence type="predicted"/>
<dbReference type="SUPFAM" id="SSF53790">
    <property type="entry name" value="Tetrapyrrole methylase"/>
    <property type="match status" value="1"/>
</dbReference>
<dbReference type="InterPro" id="IPR050714">
    <property type="entry name" value="Cobalamin_biosynth_MTase"/>
</dbReference>
<keyword evidence="3 7" id="KW-0489">Methyltransferase</keyword>